<evidence type="ECO:0000256" key="5">
    <source>
        <dbReference type="ARBA" id="ARBA00022692"/>
    </source>
</evidence>
<feature type="signal peptide" evidence="9">
    <location>
        <begin position="1"/>
        <end position="17"/>
    </location>
</feature>
<feature type="transmembrane region" description="Helical" evidence="8">
    <location>
        <begin position="221"/>
        <end position="254"/>
    </location>
</feature>
<name>A0A922A413_CARIL</name>
<reference evidence="11" key="1">
    <citation type="submission" date="2021-01" db="EMBL/GenBank/DDBJ databases">
        <authorList>
            <person name="Lovell J.T."/>
            <person name="Bentley N."/>
            <person name="Bhattarai G."/>
            <person name="Jenkins J.W."/>
            <person name="Sreedasyam A."/>
            <person name="Alarcon Y."/>
            <person name="Bock C."/>
            <person name="Boston L."/>
            <person name="Carlson J."/>
            <person name="Cervantes K."/>
            <person name="Clermont K."/>
            <person name="Krom N."/>
            <person name="Kubenka K."/>
            <person name="Mamidi S."/>
            <person name="Mattison C."/>
            <person name="Monteros M."/>
            <person name="Pisani C."/>
            <person name="Plott C."/>
            <person name="Rajasekar S."/>
            <person name="Rhein H.S."/>
            <person name="Rohla C."/>
            <person name="Song M."/>
            <person name="Hilaire R.S."/>
            <person name="Shu S."/>
            <person name="Wells L."/>
            <person name="Wang X."/>
            <person name="Webber J."/>
            <person name="Heerema R.J."/>
            <person name="Klein P."/>
            <person name="Conner P."/>
            <person name="Grauke L."/>
            <person name="Grimwood J."/>
            <person name="Schmutz J."/>
            <person name="Randall J.J."/>
        </authorList>
    </citation>
    <scope>NUCLEOTIDE SEQUENCE</scope>
    <source>
        <tissue evidence="11">Leaf</tissue>
    </source>
</reference>
<evidence type="ECO:0000259" key="10">
    <source>
        <dbReference type="PROSITE" id="PS50850"/>
    </source>
</evidence>
<evidence type="ECO:0000256" key="7">
    <source>
        <dbReference type="ARBA" id="ARBA00023136"/>
    </source>
</evidence>
<feature type="transmembrane region" description="Helical" evidence="8">
    <location>
        <begin position="122"/>
        <end position="140"/>
    </location>
</feature>
<dbReference type="AlphaFoldDB" id="A0A922A413"/>
<gene>
    <name evidence="11" type="ORF">I3842_Q054500</name>
</gene>
<dbReference type="InterPro" id="IPR005829">
    <property type="entry name" value="Sugar_transporter_CS"/>
</dbReference>
<sequence length="495" mass="53470">MCLICLCLPRLASCCLSAPSKTQYPIYMEEEQAVVKLPLIEAECSARLRISNIDYDQENGGVGSINSAGARAPVETRSTPVLFVCTFAAACAAFSGGCLVSYTSPAESGIIADLGLTVTEYSFFGSIMTAGAMIGAVISGRITDFIGRRRTLLVLDIFYIVGWLAIIFAQGAWLLDLGRLSLGIGFGLTCYVGPVYLAEIIPKDIRGLLMSISQSMTGYGASLTFVIGSFVTWRSLAIIGCIPSLLLLLALFFIPESPRWLVGVGLMVVQASGGLYGFMFYMSEIFDSAGISSTLGFILVTVLQVDDLIKILLVQIVGYIDLFLASFFENRVSFPLQIPLIVLSAALIDKFGRRTLLMASATGQCLGCLLTGLSYFLQQLDWWKEASPILALIGVLVYMGSYAFGMGGIPWIVVSEIFPINVKGSAGTLCNLVSSFCSWVVSYTFNYSFSWSPAGTFFIYAGICGFGVVFIAKLVPETKGRTLEEIHVSLTRIMQ</sequence>
<keyword evidence="9" id="KW-0732">Signal</keyword>
<protein>
    <recommendedName>
        <fullName evidence="10">Major facilitator superfamily (MFS) profile domain-containing protein</fullName>
    </recommendedName>
</protein>
<keyword evidence="7 8" id="KW-0472">Membrane</keyword>
<comment type="similarity">
    <text evidence="2">Belongs to the major facilitator superfamily. Sugar transporter (TC 2.A.1.1) family.</text>
</comment>
<evidence type="ECO:0000256" key="6">
    <source>
        <dbReference type="ARBA" id="ARBA00022989"/>
    </source>
</evidence>
<dbReference type="InterPro" id="IPR050549">
    <property type="entry name" value="MFS_Trehalose_Transporter"/>
</dbReference>
<dbReference type="PROSITE" id="PS00216">
    <property type="entry name" value="SUGAR_TRANSPORT_1"/>
    <property type="match status" value="1"/>
</dbReference>
<evidence type="ECO:0000313" key="12">
    <source>
        <dbReference type="Proteomes" id="UP000811246"/>
    </source>
</evidence>
<keyword evidence="4" id="KW-0762">Sugar transport</keyword>
<dbReference type="PANTHER" id="PTHR48021">
    <property type="match status" value="1"/>
</dbReference>
<evidence type="ECO:0000256" key="9">
    <source>
        <dbReference type="SAM" id="SignalP"/>
    </source>
</evidence>
<evidence type="ECO:0000256" key="3">
    <source>
        <dbReference type="ARBA" id="ARBA00022448"/>
    </source>
</evidence>
<proteinExistence type="inferred from homology"/>
<comment type="subcellular location">
    <subcellularLocation>
        <location evidence="1">Membrane</location>
        <topology evidence="1">Multi-pass membrane protein</topology>
    </subcellularLocation>
</comment>
<dbReference type="InterPro" id="IPR005828">
    <property type="entry name" value="MFS_sugar_transport-like"/>
</dbReference>
<evidence type="ECO:0000256" key="2">
    <source>
        <dbReference type="ARBA" id="ARBA00010992"/>
    </source>
</evidence>
<evidence type="ECO:0000256" key="8">
    <source>
        <dbReference type="SAM" id="Phobius"/>
    </source>
</evidence>
<evidence type="ECO:0000313" key="11">
    <source>
        <dbReference type="EMBL" id="KAG6620669.1"/>
    </source>
</evidence>
<evidence type="ECO:0000256" key="1">
    <source>
        <dbReference type="ARBA" id="ARBA00004141"/>
    </source>
</evidence>
<dbReference type="GO" id="GO:0022857">
    <property type="term" value="F:transmembrane transporter activity"/>
    <property type="evidence" value="ECO:0007669"/>
    <property type="project" value="InterPro"/>
</dbReference>
<keyword evidence="5 8" id="KW-0812">Transmembrane</keyword>
<feature type="transmembrane region" description="Helical" evidence="8">
    <location>
        <begin position="180"/>
        <end position="201"/>
    </location>
</feature>
<feature type="domain" description="Major facilitator superfamily (MFS) profile" evidence="10">
    <location>
        <begin position="81"/>
        <end position="479"/>
    </location>
</feature>
<dbReference type="Pfam" id="PF00083">
    <property type="entry name" value="Sugar_tr"/>
    <property type="match status" value="2"/>
</dbReference>
<keyword evidence="6 8" id="KW-1133">Transmembrane helix</keyword>
<organism evidence="11 12">
    <name type="scientific">Carya illinoinensis</name>
    <name type="common">Pecan</name>
    <dbReference type="NCBI Taxonomy" id="32201"/>
    <lineage>
        <taxon>Eukaryota</taxon>
        <taxon>Viridiplantae</taxon>
        <taxon>Streptophyta</taxon>
        <taxon>Embryophyta</taxon>
        <taxon>Tracheophyta</taxon>
        <taxon>Spermatophyta</taxon>
        <taxon>Magnoliopsida</taxon>
        <taxon>eudicotyledons</taxon>
        <taxon>Gunneridae</taxon>
        <taxon>Pentapetalae</taxon>
        <taxon>rosids</taxon>
        <taxon>fabids</taxon>
        <taxon>Fagales</taxon>
        <taxon>Juglandaceae</taxon>
        <taxon>Carya</taxon>
    </lineage>
</organism>
<feature type="transmembrane region" description="Helical" evidence="8">
    <location>
        <begin position="457"/>
        <end position="475"/>
    </location>
</feature>
<dbReference type="InterPro" id="IPR020846">
    <property type="entry name" value="MFS_dom"/>
</dbReference>
<accession>A0A922A413</accession>
<feature type="transmembrane region" description="Helical" evidence="8">
    <location>
        <begin position="81"/>
        <end position="102"/>
    </location>
</feature>
<comment type="caution">
    <text evidence="11">The sequence shown here is derived from an EMBL/GenBank/DDBJ whole genome shotgun (WGS) entry which is preliminary data.</text>
</comment>
<evidence type="ECO:0000256" key="4">
    <source>
        <dbReference type="ARBA" id="ARBA00022597"/>
    </source>
</evidence>
<feature type="transmembrane region" description="Helical" evidence="8">
    <location>
        <begin position="152"/>
        <end position="174"/>
    </location>
</feature>
<feature type="transmembrane region" description="Helical" evidence="8">
    <location>
        <begin position="260"/>
        <end position="282"/>
    </location>
</feature>
<feature type="chain" id="PRO_5037426366" description="Major facilitator superfamily (MFS) profile domain-containing protein" evidence="9">
    <location>
        <begin position="18"/>
        <end position="495"/>
    </location>
</feature>
<dbReference type="EMBL" id="MU228892">
    <property type="protein sequence ID" value="KAG6620669.1"/>
    <property type="molecule type" value="Genomic_DNA"/>
</dbReference>
<keyword evidence="3" id="KW-0813">Transport</keyword>
<dbReference type="PANTHER" id="PTHR48021:SF15">
    <property type="entry name" value="SUGAR TRANSPORTER ERD6-LIKE 15 ISOFORM X1"/>
    <property type="match status" value="1"/>
</dbReference>
<dbReference type="GO" id="GO:0016020">
    <property type="term" value="C:membrane"/>
    <property type="evidence" value="ECO:0007669"/>
    <property type="project" value="UniProtKB-SubCell"/>
</dbReference>
<dbReference type="Proteomes" id="UP000811246">
    <property type="component" value="Unassembled WGS sequence"/>
</dbReference>
<feature type="transmembrane region" description="Helical" evidence="8">
    <location>
        <begin position="389"/>
        <end position="414"/>
    </location>
</feature>
<feature type="transmembrane region" description="Helical" evidence="8">
    <location>
        <begin position="355"/>
        <end position="377"/>
    </location>
</feature>
<dbReference type="PROSITE" id="PS50850">
    <property type="entry name" value="MFS"/>
    <property type="match status" value="1"/>
</dbReference>